<name>A0ABY4CEY7_9BACT</name>
<dbReference type="RefSeq" id="WP_243538843.1">
    <property type="nucleotide sequence ID" value="NZ_CP093442.1"/>
</dbReference>
<feature type="chain" id="PRO_5046486136" description="BP74 N-terminal domain-containing protein" evidence="1">
    <location>
        <begin position="21"/>
        <end position="347"/>
    </location>
</feature>
<evidence type="ECO:0000256" key="1">
    <source>
        <dbReference type="SAM" id="SignalP"/>
    </source>
</evidence>
<accession>A0ABY4CEY7</accession>
<keyword evidence="4" id="KW-1185">Reference proteome</keyword>
<feature type="domain" description="BP74 N-terminal" evidence="2">
    <location>
        <begin position="220"/>
        <end position="338"/>
    </location>
</feature>
<dbReference type="EMBL" id="CP093442">
    <property type="protein sequence ID" value="UOF02113.1"/>
    <property type="molecule type" value="Genomic_DNA"/>
</dbReference>
<feature type="signal peptide" evidence="1">
    <location>
        <begin position="1"/>
        <end position="20"/>
    </location>
</feature>
<keyword evidence="1" id="KW-0732">Signal</keyword>
<reference evidence="3" key="1">
    <citation type="submission" date="2022-03" db="EMBL/GenBank/DDBJ databases">
        <title>Genome Identification and Characterization of new species Bdellovibrio reynosense LBG001 sp. nov. from a Mexico soil sample.</title>
        <authorList>
            <person name="Camilli A."/>
            <person name="Ajao Y."/>
            <person name="Guo X."/>
        </authorList>
    </citation>
    <scope>NUCLEOTIDE SEQUENCE</scope>
    <source>
        <strain evidence="3">LBG001</strain>
    </source>
</reference>
<gene>
    <name evidence="3" type="ORF">MNR06_03985</name>
</gene>
<dbReference type="Proteomes" id="UP000830116">
    <property type="component" value="Chromosome"/>
</dbReference>
<evidence type="ECO:0000313" key="3">
    <source>
        <dbReference type="EMBL" id="UOF02113.1"/>
    </source>
</evidence>
<evidence type="ECO:0000259" key="2">
    <source>
        <dbReference type="Pfam" id="PF23621"/>
    </source>
</evidence>
<dbReference type="Pfam" id="PF23621">
    <property type="entry name" value="BP74_N"/>
    <property type="match status" value="1"/>
</dbReference>
<proteinExistence type="predicted"/>
<sequence>MDLSKAIIYGIMLLSSTSMASEIVYSTGFCEPSEMTVTIKNKTPEMQRAWSQVRIDDEIQEQHFDLAGGAQIQIPGDRFLSGKQGFAFKTWDKKSLSITASCAGSLNYPLTDTTSPEVTHYLPSGITTVKLQLMNLFLKAQTVKLRGYGKFGNLLEQKEITIEKYYDTSALKWNFSEEVLRLEIIGEQRLHSLLVFEEKNLEKISPALPKIVSFSPAADKNYFMVSTKGPNPEESFVIALSDLQQVATAREQIQNKQLEKIIVARIELGHGGYNRALSAKDKSPYSWSVYHVDAFADFAHIDCDGSPDLTEERLPQKLSEGGGRICFWRYRIIKELSAEEVAFGKVR</sequence>
<evidence type="ECO:0000313" key="4">
    <source>
        <dbReference type="Proteomes" id="UP000830116"/>
    </source>
</evidence>
<dbReference type="InterPro" id="IPR056422">
    <property type="entry name" value="BP74_N"/>
</dbReference>
<organism evidence="3 4">
    <name type="scientific">Bdellovibrio reynosensis</name>
    <dbReference type="NCBI Taxonomy" id="2835041"/>
    <lineage>
        <taxon>Bacteria</taxon>
        <taxon>Pseudomonadati</taxon>
        <taxon>Bdellovibrionota</taxon>
        <taxon>Bdellovibrionia</taxon>
        <taxon>Bdellovibrionales</taxon>
        <taxon>Pseudobdellovibrionaceae</taxon>
        <taxon>Bdellovibrio</taxon>
    </lineage>
</organism>
<protein>
    <recommendedName>
        <fullName evidence="2">BP74 N-terminal domain-containing protein</fullName>
    </recommendedName>
</protein>